<evidence type="ECO:0000313" key="4">
    <source>
        <dbReference type="EMBL" id="OCK73389.1"/>
    </source>
</evidence>
<dbReference type="PANTHER" id="PTHR21540:SF0">
    <property type="entry name" value="PHD FAMILY PROTEIN"/>
    <property type="match status" value="1"/>
</dbReference>
<evidence type="ECO:0000256" key="1">
    <source>
        <dbReference type="PROSITE-ProRule" id="PRU00175"/>
    </source>
</evidence>
<keyword evidence="1" id="KW-0479">Metal-binding</keyword>
<evidence type="ECO:0000259" key="3">
    <source>
        <dbReference type="PROSITE" id="PS50089"/>
    </source>
</evidence>
<keyword evidence="1" id="KW-0863">Zinc-finger</keyword>
<evidence type="ECO:0000256" key="2">
    <source>
        <dbReference type="SAM" id="Coils"/>
    </source>
</evidence>
<protein>
    <recommendedName>
        <fullName evidence="3">RING-type domain-containing protein</fullName>
    </recommendedName>
</protein>
<dbReference type="PROSITE" id="PS50089">
    <property type="entry name" value="ZF_RING_2"/>
    <property type="match status" value="1"/>
</dbReference>
<keyword evidence="1" id="KW-0862">Zinc</keyword>
<dbReference type="AlphaFoldDB" id="A0A8E2DXE7"/>
<dbReference type="InterPro" id="IPR013083">
    <property type="entry name" value="Znf_RING/FYVE/PHD"/>
</dbReference>
<dbReference type="SUPFAM" id="SSF57850">
    <property type="entry name" value="RING/U-box"/>
    <property type="match status" value="1"/>
</dbReference>
<dbReference type="InterPro" id="IPR001841">
    <property type="entry name" value="Znf_RING"/>
</dbReference>
<evidence type="ECO:0000313" key="5">
    <source>
        <dbReference type="Proteomes" id="UP000250266"/>
    </source>
</evidence>
<dbReference type="InterPro" id="IPR039903">
    <property type="entry name" value="Zswim2"/>
</dbReference>
<accession>A0A8E2DXE7</accession>
<name>A0A8E2DXE7_9PEZI</name>
<feature type="coiled-coil region" evidence="2">
    <location>
        <begin position="142"/>
        <end position="169"/>
    </location>
</feature>
<dbReference type="GO" id="GO:0008270">
    <property type="term" value="F:zinc ion binding"/>
    <property type="evidence" value="ECO:0007669"/>
    <property type="project" value="UniProtKB-KW"/>
</dbReference>
<dbReference type="Proteomes" id="UP000250266">
    <property type="component" value="Unassembled WGS sequence"/>
</dbReference>
<feature type="domain" description="RING-type" evidence="3">
    <location>
        <begin position="284"/>
        <end position="335"/>
    </location>
</feature>
<dbReference type="OrthoDB" id="8062037at2759"/>
<dbReference type="EMBL" id="KV745795">
    <property type="protein sequence ID" value="OCK73389.1"/>
    <property type="molecule type" value="Genomic_DNA"/>
</dbReference>
<reference evidence="4 5" key="1">
    <citation type="journal article" date="2016" name="Nat. Commun.">
        <title>Ectomycorrhizal ecology is imprinted in the genome of the dominant symbiotic fungus Cenococcum geophilum.</title>
        <authorList>
            <consortium name="DOE Joint Genome Institute"/>
            <person name="Peter M."/>
            <person name="Kohler A."/>
            <person name="Ohm R.A."/>
            <person name="Kuo A."/>
            <person name="Krutzmann J."/>
            <person name="Morin E."/>
            <person name="Arend M."/>
            <person name="Barry K.W."/>
            <person name="Binder M."/>
            <person name="Choi C."/>
            <person name="Clum A."/>
            <person name="Copeland A."/>
            <person name="Grisel N."/>
            <person name="Haridas S."/>
            <person name="Kipfer T."/>
            <person name="LaButti K."/>
            <person name="Lindquist E."/>
            <person name="Lipzen A."/>
            <person name="Maire R."/>
            <person name="Meier B."/>
            <person name="Mihaltcheva S."/>
            <person name="Molinier V."/>
            <person name="Murat C."/>
            <person name="Poggeler S."/>
            <person name="Quandt C.A."/>
            <person name="Sperisen C."/>
            <person name="Tritt A."/>
            <person name="Tisserant E."/>
            <person name="Crous P.W."/>
            <person name="Henrissat B."/>
            <person name="Nehls U."/>
            <person name="Egli S."/>
            <person name="Spatafora J.W."/>
            <person name="Grigoriev I.V."/>
            <person name="Martin F.M."/>
        </authorList>
    </citation>
    <scope>NUCLEOTIDE SEQUENCE [LARGE SCALE GENOMIC DNA]</scope>
    <source>
        <strain evidence="4 5">CBS 459.81</strain>
    </source>
</reference>
<sequence>MTTNQPINLPESALWDPISTLGLDFDSRSHCIAQVKTQDRRCRNPIARHNDAAMKKLIRRLSTQQPNVNTLATDLMDLAKLAICRHWGHHEQAPYVVDRWKNDIGNLPTPEAPVLPSPTIPSPRTAPIANAETQDEGRAQNLRGLETRLNEVTRERDQLINTVEDLRQRWRRSEVRPMPAAQAFPASSETTPILTVNTNGIPATQPAPQPPAAQQPMAADDLTLPTTINYVTQSSPTEPETDIEPATAAVPNTSAYHTHTTPLQPLTCMLELDHVARRPIADICPICFDRMADMSLADLIWCKSSCGQSFHKTCIAKWESMRENADAPLNCAFCRGPWQPPCDCDTAAPSE</sequence>
<keyword evidence="5" id="KW-1185">Reference proteome</keyword>
<proteinExistence type="predicted"/>
<keyword evidence="2" id="KW-0175">Coiled coil</keyword>
<gene>
    <name evidence="4" type="ORF">K432DRAFT_473983</name>
</gene>
<dbReference type="GO" id="GO:0061630">
    <property type="term" value="F:ubiquitin protein ligase activity"/>
    <property type="evidence" value="ECO:0007669"/>
    <property type="project" value="InterPro"/>
</dbReference>
<dbReference type="Gene3D" id="3.30.40.10">
    <property type="entry name" value="Zinc/RING finger domain, C3HC4 (zinc finger)"/>
    <property type="match status" value="1"/>
</dbReference>
<dbReference type="PANTHER" id="PTHR21540">
    <property type="entry name" value="RING FINGER AND SWIM DOMAIN-CONTAINING PROTEIN 2"/>
    <property type="match status" value="1"/>
</dbReference>
<organism evidence="4 5">
    <name type="scientific">Lepidopterella palustris CBS 459.81</name>
    <dbReference type="NCBI Taxonomy" id="1314670"/>
    <lineage>
        <taxon>Eukaryota</taxon>
        <taxon>Fungi</taxon>
        <taxon>Dikarya</taxon>
        <taxon>Ascomycota</taxon>
        <taxon>Pezizomycotina</taxon>
        <taxon>Dothideomycetes</taxon>
        <taxon>Pleosporomycetidae</taxon>
        <taxon>Mytilinidiales</taxon>
        <taxon>Argynnaceae</taxon>
        <taxon>Lepidopterella</taxon>
    </lineage>
</organism>